<dbReference type="PROSITE" id="PS50405">
    <property type="entry name" value="GST_CTER"/>
    <property type="match status" value="1"/>
</dbReference>
<protein>
    <submittedName>
        <fullName evidence="4">Glutathione S-transferase</fullName>
    </submittedName>
</protein>
<gene>
    <name evidence="4" type="ORF">ABL_00646</name>
</gene>
<comment type="similarity">
    <text evidence="1">Belongs to the GST superfamily.</text>
</comment>
<dbReference type="VEuPathDB" id="FungiDB:ATCC64974_15470"/>
<dbReference type="InterPro" id="IPR040079">
    <property type="entry name" value="Glutathione_S-Trfase"/>
</dbReference>
<accession>A0A117DWK7</accession>
<dbReference type="SFLD" id="SFLDG00358">
    <property type="entry name" value="Main_(cytGST)"/>
    <property type="match status" value="1"/>
</dbReference>
<dbReference type="SUPFAM" id="SSF47616">
    <property type="entry name" value="GST C-terminal domain-like"/>
    <property type="match status" value="1"/>
</dbReference>
<dbReference type="Pfam" id="PF14497">
    <property type="entry name" value="GST_C_3"/>
    <property type="match status" value="1"/>
</dbReference>
<evidence type="ECO:0000313" key="5">
    <source>
        <dbReference type="Proteomes" id="UP000068243"/>
    </source>
</evidence>
<dbReference type="Gene3D" id="3.40.30.10">
    <property type="entry name" value="Glutaredoxin"/>
    <property type="match status" value="1"/>
</dbReference>
<dbReference type="Gene3D" id="1.20.1050.10">
    <property type="match status" value="1"/>
</dbReference>
<comment type="caution">
    <text evidence="4">The sequence shown here is derived from an EMBL/GenBank/DDBJ whole genome shotgun (WGS) entry which is preliminary data.</text>
</comment>
<feature type="domain" description="GST C-terminal" evidence="3">
    <location>
        <begin position="119"/>
        <end position="261"/>
    </location>
</feature>
<dbReference type="PaxDb" id="5061-CADANGAP00000954"/>
<dbReference type="CDD" id="cd03046">
    <property type="entry name" value="GST_N_GTT1_like"/>
    <property type="match status" value="1"/>
</dbReference>
<dbReference type="InterPro" id="IPR004046">
    <property type="entry name" value="GST_C"/>
</dbReference>
<dbReference type="CDD" id="cd03189">
    <property type="entry name" value="GST_C_GTT1_like"/>
    <property type="match status" value="1"/>
</dbReference>
<dbReference type="InterPro" id="IPR004045">
    <property type="entry name" value="Glutathione_S-Trfase_N"/>
</dbReference>
<evidence type="ECO:0000256" key="1">
    <source>
        <dbReference type="ARBA" id="ARBA00007409"/>
    </source>
</evidence>
<sequence>MTDPNKGTKITLYWLSQSRSHRILWLLEALHLTYELKIYHRGPDKLAPAELKEIHPLGKSPLLTIQPANAPPDQKPIVLAESGIIIEYLLDHFGDNAAAEKPLLPARWKPNQEGVVGGETEEWMRYRYFMHYAEGSLMPFLVMQLVMDTVKNPPGMPFFVKPLPRLVAGQVEKAFLARNIQSHLEFLEDQLRSSPNGGAYLCGTELTAADIMMSFPVIAMSGRLADQLDKFPLLGKYAERLQKEEGYIRAVKKVEEVDGKFEASL</sequence>
<dbReference type="OrthoDB" id="2098326at2759"/>
<dbReference type="VEuPathDB" id="FungiDB:An01g09830"/>
<feature type="domain" description="GST N-terminal" evidence="2">
    <location>
        <begin position="7"/>
        <end position="97"/>
    </location>
</feature>
<dbReference type="PANTHER" id="PTHR44051:SF9">
    <property type="entry name" value="GLUTATHIONE S-TRANSFERASE 1"/>
    <property type="match status" value="1"/>
</dbReference>
<dbReference type="Proteomes" id="UP000068243">
    <property type="component" value="Unassembled WGS sequence"/>
</dbReference>
<dbReference type="InterPro" id="IPR036249">
    <property type="entry name" value="Thioredoxin-like_sf"/>
</dbReference>
<reference evidence="5" key="1">
    <citation type="journal article" date="2016" name="Genome Announc.">
        <title>Draft genome sequence of Aspergillus niger strain An76.</title>
        <authorList>
            <person name="Gong W."/>
            <person name="Cheng Z."/>
            <person name="Zhang H."/>
            <person name="Liu L."/>
            <person name="Gao P."/>
            <person name="Wang L."/>
        </authorList>
    </citation>
    <scope>NUCLEOTIDE SEQUENCE [LARGE SCALE GENOMIC DNA]</scope>
    <source>
        <strain evidence="5">An76</strain>
    </source>
</reference>
<evidence type="ECO:0000313" key="4">
    <source>
        <dbReference type="EMBL" id="GAQ34340.1"/>
    </source>
</evidence>
<organism evidence="4 5">
    <name type="scientific">Aspergillus niger</name>
    <dbReference type="NCBI Taxonomy" id="5061"/>
    <lineage>
        <taxon>Eukaryota</taxon>
        <taxon>Fungi</taxon>
        <taxon>Dikarya</taxon>
        <taxon>Ascomycota</taxon>
        <taxon>Pezizomycotina</taxon>
        <taxon>Eurotiomycetes</taxon>
        <taxon>Eurotiomycetidae</taxon>
        <taxon>Eurotiales</taxon>
        <taxon>Aspergillaceae</taxon>
        <taxon>Aspergillus</taxon>
        <taxon>Aspergillus subgen. Circumdati</taxon>
    </lineage>
</organism>
<dbReference type="AlphaFoldDB" id="A0A117DWK7"/>
<dbReference type="PANTHER" id="PTHR44051">
    <property type="entry name" value="GLUTATHIONE S-TRANSFERASE-RELATED"/>
    <property type="match status" value="1"/>
</dbReference>
<dbReference type="OMA" id="DVQMSFP"/>
<dbReference type="GO" id="GO:0016740">
    <property type="term" value="F:transferase activity"/>
    <property type="evidence" value="ECO:0007669"/>
    <property type="project" value="UniProtKB-KW"/>
</dbReference>
<dbReference type="Pfam" id="PF02798">
    <property type="entry name" value="GST_N"/>
    <property type="match status" value="1"/>
</dbReference>
<dbReference type="SFLD" id="SFLDS00019">
    <property type="entry name" value="Glutathione_Transferase_(cytos"/>
    <property type="match status" value="1"/>
</dbReference>
<dbReference type="EMBL" id="BCMY01000001">
    <property type="protein sequence ID" value="GAQ34340.1"/>
    <property type="molecule type" value="Genomic_DNA"/>
</dbReference>
<evidence type="ECO:0000259" key="3">
    <source>
        <dbReference type="PROSITE" id="PS50405"/>
    </source>
</evidence>
<keyword evidence="4" id="KW-0808">Transferase</keyword>
<evidence type="ECO:0000259" key="2">
    <source>
        <dbReference type="PROSITE" id="PS50404"/>
    </source>
</evidence>
<proteinExistence type="inferred from homology"/>
<dbReference type="InterPro" id="IPR036282">
    <property type="entry name" value="Glutathione-S-Trfase_C_sf"/>
</dbReference>
<dbReference type="InterPro" id="IPR010987">
    <property type="entry name" value="Glutathione-S-Trfase_C-like"/>
</dbReference>
<dbReference type="VEuPathDB" id="FungiDB:M747DRAFT_264470"/>
<dbReference type="PROSITE" id="PS50404">
    <property type="entry name" value="GST_NTER"/>
    <property type="match status" value="1"/>
</dbReference>
<dbReference type="VEuPathDB" id="FungiDB:ASPNIDRAFT2_51810"/>
<name>A0A117DWK7_ASPNG</name>
<dbReference type="SUPFAM" id="SSF52833">
    <property type="entry name" value="Thioredoxin-like"/>
    <property type="match status" value="1"/>
</dbReference>